<evidence type="ECO:0000256" key="13">
    <source>
        <dbReference type="HAMAP-Rule" id="MF_00034"/>
    </source>
</evidence>
<keyword evidence="10 13" id="KW-0233">DNA recombination</keyword>
<keyword evidence="9 13" id="KW-0238">DNA-binding</keyword>
<evidence type="ECO:0000256" key="7">
    <source>
        <dbReference type="ARBA" id="ARBA00022801"/>
    </source>
</evidence>
<dbReference type="SUPFAM" id="SSF53098">
    <property type="entry name" value="Ribonuclease H-like"/>
    <property type="match status" value="1"/>
</dbReference>
<dbReference type="GO" id="GO:0005737">
    <property type="term" value="C:cytoplasm"/>
    <property type="evidence" value="ECO:0007669"/>
    <property type="project" value="UniProtKB-SubCell"/>
</dbReference>
<evidence type="ECO:0000256" key="5">
    <source>
        <dbReference type="ARBA" id="ARBA00022759"/>
    </source>
</evidence>
<evidence type="ECO:0000256" key="6">
    <source>
        <dbReference type="ARBA" id="ARBA00022763"/>
    </source>
</evidence>
<dbReference type="NCBIfam" id="NF000711">
    <property type="entry name" value="PRK00039.2-1"/>
    <property type="match status" value="1"/>
</dbReference>
<dbReference type="GO" id="GO:0000287">
    <property type="term" value="F:magnesium ion binding"/>
    <property type="evidence" value="ECO:0007669"/>
    <property type="project" value="UniProtKB-UniRule"/>
</dbReference>
<evidence type="ECO:0000313" key="16">
    <source>
        <dbReference type="Proteomes" id="UP000178315"/>
    </source>
</evidence>
<keyword evidence="8 13" id="KW-0460">Magnesium</keyword>
<keyword evidence="7 13" id="KW-0378">Hydrolase</keyword>
<evidence type="ECO:0000256" key="10">
    <source>
        <dbReference type="ARBA" id="ARBA00023172"/>
    </source>
</evidence>
<comment type="catalytic activity">
    <reaction evidence="12 13">
        <text>Endonucleolytic cleavage at a junction such as a reciprocal single-stranded crossover between two homologous DNA duplexes (Holliday junction).</text>
        <dbReference type="EC" id="3.1.21.10"/>
    </reaction>
</comment>
<feature type="binding site" evidence="13">
    <location>
        <position position="140"/>
    </location>
    <ligand>
        <name>Mg(2+)</name>
        <dbReference type="ChEBI" id="CHEBI:18420"/>
        <label>1</label>
    </ligand>
</feature>
<feature type="active site" evidence="13">
    <location>
        <position position="67"/>
    </location>
</feature>
<feature type="active site" evidence="13">
    <location>
        <position position="7"/>
    </location>
</feature>
<accession>A0A1G2ABL0</accession>
<dbReference type="InterPro" id="IPR002176">
    <property type="entry name" value="X-over_junc_endoDNase_RuvC"/>
</dbReference>
<dbReference type="InterPro" id="IPR020563">
    <property type="entry name" value="X-over_junc_endoDNase_Mg_BS"/>
</dbReference>
<dbReference type="PANTHER" id="PTHR30194">
    <property type="entry name" value="CROSSOVER JUNCTION ENDODEOXYRIBONUCLEASE RUVC"/>
    <property type="match status" value="1"/>
</dbReference>
<comment type="subunit">
    <text evidence="13">Homodimer which binds Holliday junction (HJ) DNA. The HJ becomes 2-fold symmetrical on binding to RuvC with unstacked arms; it has a different conformation from HJ DNA in complex with RuvA. In the full resolvosome a probable DNA-RuvA(4)-RuvB(12)-RuvC(2) complex forms which resolves the HJ.</text>
</comment>
<sequence length="157" mass="17628">MIILGLDPGFARLGYGVIEKRKRSLEHIAHGVIETSPVQTHMARLLHIEKMLMRILKQYQPEIVAVEELFMYKNVKTVMKVGEARGVIMLTLGKQKKEAREFTPLQVKQALTGYGRADKGQIQQMAQSILHMSQIPDSDDAADALAVAICCAHTFRK</sequence>
<dbReference type="EC" id="3.1.21.10" evidence="13 14"/>
<dbReference type="GO" id="GO:0048476">
    <property type="term" value="C:Holliday junction resolvase complex"/>
    <property type="evidence" value="ECO:0007669"/>
    <property type="project" value="UniProtKB-UniRule"/>
</dbReference>
<keyword evidence="11 13" id="KW-0234">DNA repair</keyword>
<evidence type="ECO:0000256" key="2">
    <source>
        <dbReference type="ARBA" id="ARBA00022490"/>
    </source>
</evidence>
<dbReference type="GO" id="GO:0006310">
    <property type="term" value="P:DNA recombination"/>
    <property type="evidence" value="ECO:0007669"/>
    <property type="project" value="UniProtKB-UniRule"/>
</dbReference>
<gene>
    <name evidence="13" type="primary">ruvC</name>
    <name evidence="15" type="ORF">A3H61_01380</name>
</gene>
<keyword evidence="2 13" id="KW-0963">Cytoplasm</keyword>
<evidence type="ECO:0000256" key="8">
    <source>
        <dbReference type="ARBA" id="ARBA00022842"/>
    </source>
</evidence>
<proteinExistence type="inferred from homology"/>
<evidence type="ECO:0000256" key="4">
    <source>
        <dbReference type="ARBA" id="ARBA00022723"/>
    </source>
</evidence>
<feature type="binding site" evidence="13">
    <location>
        <position position="67"/>
    </location>
    <ligand>
        <name>Mg(2+)</name>
        <dbReference type="ChEBI" id="CHEBI:18420"/>
        <label>2</label>
    </ligand>
</feature>
<dbReference type="FunFam" id="3.30.420.10:FF:000002">
    <property type="entry name" value="Crossover junction endodeoxyribonuclease RuvC"/>
    <property type="match status" value="1"/>
</dbReference>
<dbReference type="PRINTS" id="PR00696">
    <property type="entry name" value="RSOLVASERUVC"/>
</dbReference>
<dbReference type="InterPro" id="IPR036397">
    <property type="entry name" value="RNaseH_sf"/>
</dbReference>
<evidence type="ECO:0000256" key="14">
    <source>
        <dbReference type="NCBIfam" id="TIGR00228"/>
    </source>
</evidence>
<dbReference type="PANTHER" id="PTHR30194:SF3">
    <property type="entry name" value="CROSSOVER JUNCTION ENDODEOXYRIBONUCLEASE RUVC"/>
    <property type="match status" value="1"/>
</dbReference>
<comment type="function">
    <text evidence="13">The RuvA-RuvB-RuvC complex processes Holliday junction (HJ) DNA during genetic recombination and DNA repair. Endonuclease that resolves HJ intermediates. Cleaves cruciform DNA by making single-stranded nicks across the HJ at symmetrical positions within the homologous arms, yielding a 5'-phosphate and a 3'-hydroxyl group; requires a central core of homology in the junction. The consensus cleavage sequence is 5'-(A/T)TT(C/G)-3'. Cleavage occurs on the 3'-side of the TT dinucleotide at the point of strand exchange. HJ branch migration catalyzed by RuvA-RuvB allows RuvC to scan DNA until it finds its consensus sequence, where it cleaves and resolves the cruciform DNA.</text>
</comment>
<dbReference type="EMBL" id="MHJU01000001">
    <property type="protein sequence ID" value="OGY74258.1"/>
    <property type="molecule type" value="Genomic_DNA"/>
</dbReference>
<dbReference type="Gene3D" id="3.30.420.10">
    <property type="entry name" value="Ribonuclease H-like superfamily/Ribonuclease H"/>
    <property type="match status" value="1"/>
</dbReference>
<evidence type="ECO:0000256" key="3">
    <source>
        <dbReference type="ARBA" id="ARBA00022722"/>
    </source>
</evidence>
<evidence type="ECO:0000313" key="15">
    <source>
        <dbReference type="EMBL" id="OGY74258.1"/>
    </source>
</evidence>
<name>A0A1G2ABL0_9BACT</name>
<keyword evidence="5 13" id="KW-0255">Endonuclease</keyword>
<evidence type="ECO:0000256" key="9">
    <source>
        <dbReference type="ARBA" id="ARBA00023125"/>
    </source>
</evidence>
<evidence type="ECO:0000256" key="12">
    <source>
        <dbReference type="ARBA" id="ARBA00029354"/>
    </source>
</evidence>
<comment type="cofactor">
    <cofactor evidence="13">
        <name>Mg(2+)</name>
        <dbReference type="ChEBI" id="CHEBI:18420"/>
    </cofactor>
    <text evidence="13">Binds 2 Mg(2+) ion per subunit.</text>
</comment>
<protein>
    <recommendedName>
        <fullName evidence="13 14">Crossover junction endodeoxyribonuclease RuvC</fullName>
        <ecNumber evidence="13 14">3.1.21.10</ecNumber>
    </recommendedName>
    <alternativeName>
        <fullName evidence="13">Holliday junction nuclease RuvC</fullName>
    </alternativeName>
    <alternativeName>
        <fullName evidence="13">Holliday junction resolvase RuvC</fullName>
    </alternativeName>
</protein>
<dbReference type="CDD" id="cd16962">
    <property type="entry name" value="RuvC"/>
    <property type="match status" value="1"/>
</dbReference>
<keyword evidence="3 13" id="KW-0540">Nuclease</keyword>
<organism evidence="15 16">
    <name type="scientific">Candidatus Jacksonbacteria bacterium RIFCSPLOWO2_02_FULL_44_20</name>
    <dbReference type="NCBI Taxonomy" id="1798460"/>
    <lineage>
        <taxon>Bacteria</taxon>
        <taxon>Candidatus Jacksoniibacteriota</taxon>
    </lineage>
</organism>
<feature type="active site" evidence="13">
    <location>
        <position position="140"/>
    </location>
</feature>
<dbReference type="InterPro" id="IPR012337">
    <property type="entry name" value="RNaseH-like_sf"/>
</dbReference>
<comment type="caution">
    <text evidence="15">The sequence shown here is derived from an EMBL/GenBank/DDBJ whole genome shotgun (WGS) entry which is preliminary data.</text>
</comment>
<comment type="similarity">
    <text evidence="1 13">Belongs to the RuvC family.</text>
</comment>
<comment type="subcellular location">
    <subcellularLocation>
        <location evidence="13">Cytoplasm</location>
    </subcellularLocation>
</comment>
<dbReference type="HAMAP" id="MF_00034">
    <property type="entry name" value="RuvC"/>
    <property type="match status" value="1"/>
</dbReference>
<dbReference type="AlphaFoldDB" id="A0A1G2ABL0"/>
<evidence type="ECO:0000256" key="1">
    <source>
        <dbReference type="ARBA" id="ARBA00009518"/>
    </source>
</evidence>
<dbReference type="GO" id="GO:0008821">
    <property type="term" value="F:crossover junction DNA endonuclease activity"/>
    <property type="evidence" value="ECO:0007669"/>
    <property type="project" value="UniProtKB-UniRule"/>
</dbReference>
<dbReference type="GO" id="GO:0003677">
    <property type="term" value="F:DNA binding"/>
    <property type="evidence" value="ECO:0007669"/>
    <property type="project" value="UniProtKB-KW"/>
</dbReference>
<dbReference type="GO" id="GO:0006281">
    <property type="term" value="P:DNA repair"/>
    <property type="evidence" value="ECO:0007669"/>
    <property type="project" value="UniProtKB-UniRule"/>
</dbReference>
<keyword evidence="6 13" id="KW-0227">DNA damage</keyword>
<evidence type="ECO:0000256" key="11">
    <source>
        <dbReference type="ARBA" id="ARBA00023204"/>
    </source>
</evidence>
<dbReference type="Pfam" id="PF02075">
    <property type="entry name" value="RuvC"/>
    <property type="match status" value="1"/>
</dbReference>
<reference evidence="15 16" key="1">
    <citation type="journal article" date="2016" name="Nat. Commun.">
        <title>Thousands of microbial genomes shed light on interconnected biogeochemical processes in an aquifer system.</title>
        <authorList>
            <person name="Anantharaman K."/>
            <person name="Brown C.T."/>
            <person name="Hug L.A."/>
            <person name="Sharon I."/>
            <person name="Castelle C.J."/>
            <person name="Probst A.J."/>
            <person name="Thomas B.C."/>
            <person name="Singh A."/>
            <person name="Wilkins M.J."/>
            <person name="Karaoz U."/>
            <person name="Brodie E.L."/>
            <person name="Williams K.H."/>
            <person name="Hubbard S.S."/>
            <person name="Banfield J.F."/>
        </authorList>
    </citation>
    <scope>NUCLEOTIDE SEQUENCE [LARGE SCALE GENOMIC DNA]</scope>
</reference>
<dbReference type="PROSITE" id="PS01321">
    <property type="entry name" value="RUVC"/>
    <property type="match status" value="1"/>
</dbReference>
<keyword evidence="4 13" id="KW-0479">Metal-binding</keyword>
<dbReference type="NCBIfam" id="TIGR00228">
    <property type="entry name" value="ruvC"/>
    <property type="match status" value="1"/>
</dbReference>
<feature type="binding site" evidence="13">
    <location>
        <position position="7"/>
    </location>
    <ligand>
        <name>Mg(2+)</name>
        <dbReference type="ChEBI" id="CHEBI:18420"/>
        <label>1</label>
    </ligand>
</feature>
<dbReference type="Proteomes" id="UP000178315">
    <property type="component" value="Unassembled WGS sequence"/>
</dbReference>